<evidence type="ECO:0000313" key="1">
    <source>
        <dbReference type="EMBL" id="TNN86158.1"/>
    </source>
</evidence>
<gene>
    <name evidence="1" type="ORF">EYF80_003575</name>
</gene>
<evidence type="ECO:0000313" key="2">
    <source>
        <dbReference type="Proteomes" id="UP000314294"/>
    </source>
</evidence>
<reference evidence="1 2" key="1">
    <citation type="submission" date="2019-03" db="EMBL/GenBank/DDBJ databases">
        <title>First draft genome of Liparis tanakae, snailfish: a comprehensive survey of snailfish specific genes.</title>
        <authorList>
            <person name="Kim W."/>
            <person name="Song I."/>
            <person name="Jeong J.-H."/>
            <person name="Kim D."/>
            <person name="Kim S."/>
            <person name="Ryu S."/>
            <person name="Song J.Y."/>
            <person name="Lee S.K."/>
        </authorList>
    </citation>
    <scope>NUCLEOTIDE SEQUENCE [LARGE SCALE GENOMIC DNA]</scope>
    <source>
        <tissue evidence="1">Muscle</tissue>
    </source>
</reference>
<organism evidence="1 2">
    <name type="scientific">Liparis tanakae</name>
    <name type="common">Tanaka's snailfish</name>
    <dbReference type="NCBI Taxonomy" id="230148"/>
    <lineage>
        <taxon>Eukaryota</taxon>
        <taxon>Metazoa</taxon>
        <taxon>Chordata</taxon>
        <taxon>Craniata</taxon>
        <taxon>Vertebrata</taxon>
        <taxon>Euteleostomi</taxon>
        <taxon>Actinopterygii</taxon>
        <taxon>Neopterygii</taxon>
        <taxon>Teleostei</taxon>
        <taxon>Neoteleostei</taxon>
        <taxon>Acanthomorphata</taxon>
        <taxon>Eupercaria</taxon>
        <taxon>Perciformes</taxon>
        <taxon>Cottioidei</taxon>
        <taxon>Cottales</taxon>
        <taxon>Liparidae</taxon>
        <taxon>Liparis</taxon>
    </lineage>
</organism>
<dbReference type="EMBL" id="SRLO01000017">
    <property type="protein sequence ID" value="TNN86158.1"/>
    <property type="molecule type" value="Genomic_DNA"/>
</dbReference>
<protein>
    <submittedName>
        <fullName evidence="1">Uncharacterized protein</fullName>
    </submittedName>
</protein>
<dbReference type="Proteomes" id="UP000314294">
    <property type="component" value="Unassembled WGS sequence"/>
</dbReference>
<accession>A0A4Z2J8Y5</accession>
<comment type="caution">
    <text evidence="1">The sequence shown here is derived from an EMBL/GenBank/DDBJ whole genome shotgun (WGS) entry which is preliminary data.</text>
</comment>
<dbReference type="AlphaFoldDB" id="A0A4Z2J8Y5"/>
<name>A0A4Z2J8Y5_9TELE</name>
<proteinExistence type="predicted"/>
<sequence>MPENAFSTYILRGGGVSYDAVLIANSYESVFVADDGEVLSGLAVEMLLKWTALGKVTLELSLPVSL</sequence>
<keyword evidence="2" id="KW-1185">Reference proteome</keyword>